<evidence type="ECO:0008006" key="3">
    <source>
        <dbReference type="Google" id="ProtNLM"/>
    </source>
</evidence>
<dbReference type="Gene3D" id="1.10.1670.10">
    <property type="entry name" value="Helix-hairpin-Helix base-excision DNA repair enzymes (C-terminal)"/>
    <property type="match status" value="1"/>
</dbReference>
<protein>
    <recommendedName>
        <fullName evidence="3">Cytoplasmic protein</fullName>
    </recommendedName>
</protein>
<evidence type="ECO:0000313" key="1">
    <source>
        <dbReference type="EMBL" id="GAN32067.1"/>
    </source>
</evidence>
<dbReference type="RefSeq" id="WP_052562183.1">
    <property type="nucleotide sequence ID" value="NZ_BAFN01000001.1"/>
</dbReference>
<sequence length="235" mass="26290">MENGKDTIKKLISALGGKFSKELGIDLSKGDSHEIFKWFLASKLFGARIGTNIAIKTYKEFERCGVVSPERILETGWDGLVRILDDGGYARYDFSTATKLLEITKDLTRNYAGNLNRIHQMAKNEPDLENLLKGLGKGIGDVTVNIFLRELRNVWTKARPTPSELVILAAGNLGLTKLGEDPLNALEKVWALQKTKNRDFCDFEAALLKLGKDYCKKQKHDACPLGDECRCKKVK</sequence>
<proteinExistence type="predicted"/>
<name>A0ABQ0JTK8_9BACT</name>
<keyword evidence="2" id="KW-1185">Reference proteome</keyword>
<gene>
    <name evidence="1" type="ORF">BROSI_A0571</name>
</gene>
<dbReference type="InterPro" id="IPR023170">
    <property type="entry name" value="HhH_base_excis_C"/>
</dbReference>
<dbReference type="EMBL" id="BAFN01000001">
    <property type="protein sequence ID" value="GAN32067.1"/>
    <property type="molecule type" value="Genomic_DNA"/>
</dbReference>
<accession>A0ABQ0JTK8</accession>
<dbReference type="InterPro" id="IPR011257">
    <property type="entry name" value="DNA_glycosylase"/>
</dbReference>
<evidence type="ECO:0000313" key="2">
    <source>
        <dbReference type="Proteomes" id="UP000032309"/>
    </source>
</evidence>
<reference evidence="2" key="1">
    <citation type="journal article" date="2015" name="Genome Announc.">
        <title>Draft Genome Sequence of an Anaerobic Ammonium-Oxidizing Bacterium, "Candidatus Brocadia sinica".</title>
        <authorList>
            <person name="Oshiki M."/>
            <person name="Shinyako-Hata K."/>
            <person name="Satoh H."/>
            <person name="Okabe S."/>
        </authorList>
    </citation>
    <scope>NUCLEOTIDE SEQUENCE [LARGE SCALE GENOMIC DNA]</scope>
    <source>
        <strain evidence="2">JPN1</strain>
    </source>
</reference>
<dbReference type="SUPFAM" id="SSF48150">
    <property type="entry name" value="DNA-glycosylase"/>
    <property type="match status" value="1"/>
</dbReference>
<comment type="caution">
    <text evidence="1">The sequence shown here is derived from an EMBL/GenBank/DDBJ whole genome shotgun (WGS) entry which is preliminary data.</text>
</comment>
<dbReference type="Proteomes" id="UP000032309">
    <property type="component" value="Unassembled WGS sequence"/>
</dbReference>
<organism evidence="1 2">
    <name type="scientific">Candidatus Brocadia sinica JPN1</name>
    <dbReference type="NCBI Taxonomy" id="1197129"/>
    <lineage>
        <taxon>Bacteria</taxon>
        <taxon>Pseudomonadati</taxon>
        <taxon>Planctomycetota</taxon>
        <taxon>Candidatus Brocadiia</taxon>
        <taxon>Candidatus Brocadiales</taxon>
        <taxon>Candidatus Brocadiaceae</taxon>
        <taxon>Candidatus Brocadia</taxon>
    </lineage>
</organism>